<dbReference type="InterPro" id="IPR013096">
    <property type="entry name" value="Cupin_2"/>
</dbReference>
<keyword evidence="4" id="KW-1185">Reference proteome</keyword>
<dbReference type="Gene3D" id="2.60.120.10">
    <property type="entry name" value="Jelly Rolls"/>
    <property type="match status" value="1"/>
</dbReference>
<sequence>MSAPRFGRIGEGPAAPPGGEAFSELLAGGGARVVRIASRGHADAEGAWYDQAEDEFVLLLAGAARLEFAEGTARALAPGDWAVIPARCRHRVAWTDPGRETLWLAVHLPPH</sequence>
<evidence type="ECO:0000259" key="2">
    <source>
        <dbReference type="Pfam" id="PF07883"/>
    </source>
</evidence>
<comment type="caution">
    <text evidence="3">The sequence shown here is derived from an EMBL/GenBank/DDBJ whole genome shotgun (WGS) entry which is preliminary data.</text>
</comment>
<evidence type="ECO:0000313" key="4">
    <source>
        <dbReference type="Proteomes" id="UP001243009"/>
    </source>
</evidence>
<gene>
    <name evidence="3" type="ORF">Q7A36_11650</name>
</gene>
<accession>A0ABT9DYK9</accession>
<feature type="compositionally biased region" description="Low complexity" evidence="1">
    <location>
        <begin position="11"/>
        <end position="21"/>
    </location>
</feature>
<dbReference type="Proteomes" id="UP001243009">
    <property type="component" value="Unassembled WGS sequence"/>
</dbReference>
<dbReference type="Pfam" id="PF07883">
    <property type="entry name" value="Cupin_2"/>
    <property type="match status" value="1"/>
</dbReference>
<dbReference type="RefSeq" id="WP_305103862.1">
    <property type="nucleotide sequence ID" value="NZ_JAUTWS010000009.1"/>
</dbReference>
<dbReference type="InterPro" id="IPR014710">
    <property type="entry name" value="RmlC-like_jellyroll"/>
</dbReference>
<proteinExistence type="predicted"/>
<reference evidence="3 4" key="1">
    <citation type="submission" date="2023-08" db="EMBL/GenBank/DDBJ databases">
        <title>The draft genome sequence of Paracraurococcus sp. LOR1-02.</title>
        <authorList>
            <person name="Kingkaew E."/>
            <person name="Tanasupawat S."/>
        </authorList>
    </citation>
    <scope>NUCLEOTIDE SEQUENCE [LARGE SCALE GENOMIC DNA]</scope>
    <source>
        <strain evidence="3 4">LOR1-02</strain>
    </source>
</reference>
<dbReference type="InterPro" id="IPR011051">
    <property type="entry name" value="RmlC_Cupin_sf"/>
</dbReference>
<dbReference type="EMBL" id="JAUTWS010000009">
    <property type="protein sequence ID" value="MDO9708998.1"/>
    <property type="molecule type" value="Genomic_DNA"/>
</dbReference>
<evidence type="ECO:0000256" key="1">
    <source>
        <dbReference type="SAM" id="MobiDB-lite"/>
    </source>
</evidence>
<organism evidence="3 4">
    <name type="scientific">Paracraurococcus lichenis</name>
    <dbReference type="NCBI Taxonomy" id="3064888"/>
    <lineage>
        <taxon>Bacteria</taxon>
        <taxon>Pseudomonadati</taxon>
        <taxon>Pseudomonadota</taxon>
        <taxon>Alphaproteobacteria</taxon>
        <taxon>Acetobacterales</taxon>
        <taxon>Roseomonadaceae</taxon>
        <taxon>Paracraurococcus</taxon>
    </lineage>
</organism>
<dbReference type="SUPFAM" id="SSF51182">
    <property type="entry name" value="RmlC-like cupins"/>
    <property type="match status" value="1"/>
</dbReference>
<protein>
    <submittedName>
        <fullName evidence="3">Cupin domain-containing protein</fullName>
    </submittedName>
</protein>
<name>A0ABT9DYK9_9PROT</name>
<evidence type="ECO:0000313" key="3">
    <source>
        <dbReference type="EMBL" id="MDO9708998.1"/>
    </source>
</evidence>
<feature type="domain" description="Cupin type-2" evidence="2">
    <location>
        <begin position="50"/>
        <end position="106"/>
    </location>
</feature>
<feature type="region of interest" description="Disordered" evidence="1">
    <location>
        <begin position="1"/>
        <end position="21"/>
    </location>
</feature>
<dbReference type="CDD" id="cd06981">
    <property type="entry name" value="cupin_reut_a1446"/>
    <property type="match status" value="1"/>
</dbReference>